<comment type="caution">
    <text evidence="10">The sequence shown here is derived from an EMBL/GenBank/DDBJ whole genome shotgun (WGS) entry which is preliminary data.</text>
</comment>
<reference evidence="10" key="1">
    <citation type="submission" date="2023-10" db="EMBL/GenBank/DDBJ databases">
        <title>Genome assemblies of two species of porcelain crab, Petrolisthes cinctipes and Petrolisthes manimaculis (Anomura: Porcellanidae).</title>
        <authorList>
            <person name="Angst P."/>
        </authorList>
    </citation>
    <scope>NUCLEOTIDE SEQUENCE</scope>
    <source>
        <strain evidence="10">PB745_01</strain>
        <tissue evidence="10">Gill</tissue>
    </source>
</reference>
<evidence type="ECO:0000256" key="7">
    <source>
        <dbReference type="PROSITE-ProRule" id="PRU00042"/>
    </source>
</evidence>
<dbReference type="InterPro" id="IPR050331">
    <property type="entry name" value="Zinc_finger"/>
</dbReference>
<dbReference type="PROSITE" id="PS50157">
    <property type="entry name" value="ZINC_FINGER_C2H2_2"/>
    <property type="match status" value="4"/>
</dbReference>
<evidence type="ECO:0000256" key="3">
    <source>
        <dbReference type="ARBA" id="ARBA00022737"/>
    </source>
</evidence>
<evidence type="ECO:0000313" key="10">
    <source>
        <dbReference type="EMBL" id="KAK3894682.1"/>
    </source>
</evidence>
<keyword evidence="4 7" id="KW-0863">Zinc-finger</keyword>
<dbReference type="PROSITE" id="PS00028">
    <property type="entry name" value="ZINC_FINGER_C2H2_1"/>
    <property type="match status" value="4"/>
</dbReference>
<feature type="domain" description="C2H2-type" evidence="9">
    <location>
        <begin position="392"/>
        <end position="419"/>
    </location>
</feature>
<dbReference type="GO" id="GO:0008270">
    <property type="term" value="F:zinc ion binding"/>
    <property type="evidence" value="ECO:0007669"/>
    <property type="project" value="UniProtKB-KW"/>
</dbReference>
<evidence type="ECO:0000259" key="9">
    <source>
        <dbReference type="PROSITE" id="PS50157"/>
    </source>
</evidence>
<dbReference type="SUPFAM" id="SSF57667">
    <property type="entry name" value="beta-beta-alpha zinc fingers"/>
    <property type="match status" value="2"/>
</dbReference>
<dbReference type="PANTHER" id="PTHR16515:SF66">
    <property type="entry name" value="C2H2-TYPE DOMAIN-CONTAINING PROTEIN"/>
    <property type="match status" value="1"/>
</dbReference>
<proteinExistence type="predicted"/>
<evidence type="ECO:0000256" key="2">
    <source>
        <dbReference type="ARBA" id="ARBA00022723"/>
    </source>
</evidence>
<dbReference type="InterPro" id="IPR036236">
    <property type="entry name" value="Znf_C2H2_sf"/>
</dbReference>
<evidence type="ECO:0000313" key="11">
    <source>
        <dbReference type="Proteomes" id="UP001286313"/>
    </source>
</evidence>
<feature type="domain" description="C2H2-type" evidence="9">
    <location>
        <begin position="420"/>
        <end position="447"/>
    </location>
</feature>
<feature type="region of interest" description="Disordered" evidence="8">
    <location>
        <begin position="168"/>
        <end position="215"/>
    </location>
</feature>
<dbReference type="SMART" id="SM00355">
    <property type="entry name" value="ZnF_C2H2"/>
    <property type="match status" value="4"/>
</dbReference>
<dbReference type="GO" id="GO:0005634">
    <property type="term" value="C:nucleus"/>
    <property type="evidence" value="ECO:0007669"/>
    <property type="project" value="UniProtKB-SubCell"/>
</dbReference>
<keyword evidence="3" id="KW-0677">Repeat</keyword>
<feature type="domain" description="C2H2-type" evidence="9">
    <location>
        <begin position="335"/>
        <end position="362"/>
    </location>
</feature>
<evidence type="ECO:0000256" key="4">
    <source>
        <dbReference type="ARBA" id="ARBA00022771"/>
    </source>
</evidence>
<organism evidence="10 11">
    <name type="scientific">Petrolisthes cinctipes</name>
    <name type="common">Flat porcelain crab</name>
    <dbReference type="NCBI Taxonomy" id="88211"/>
    <lineage>
        <taxon>Eukaryota</taxon>
        <taxon>Metazoa</taxon>
        <taxon>Ecdysozoa</taxon>
        <taxon>Arthropoda</taxon>
        <taxon>Crustacea</taxon>
        <taxon>Multicrustacea</taxon>
        <taxon>Malacostraca</taxon>
        <taxon>Eumalacostraca</taxon>
        <taxon>Eucarida</taxon>
        <taxon>Decapoda</taxon>
        <taxon>Pleocyemata</taxon>
        <taxon>Anomura</taxon>
        <taxon>Galatheoidea</taxon>
        <taxon>Porcellanidae</taxon>
        <taxon>Petrolisthes</taxon>
    </lineage>
</organism>
<evidence type="ECO:0000256" key="6">
    <source>
        <dbReference type="ARBA" id="ARBA00023242"/>
    </source>
</evidence>
<evidence type="ECO:0000256" key="5">
    <source>
        <dbReference type="ARBA" id="ARBA00022833"/>
    </source>
</evidence>
<dbReference type="GO" id="GO:0010468">
    <property type="term" value="P:regulation of gene expression"/>
    <property type="evidence" value="ECO:0007669"/>
    <property type="project" value="TreeGrafter"/>
</dbReference>
<feature type="compositionally biased region" description="Basic and acidic residues" evidence="8">
    <location>
        <begin position="186"/>
        <end position="195"/>
    </location>
</feature>
<dbReference type="EMBL" id="JAWQEG010000098">
    <property type="protein sequence ID" value="KAK3894682.1"/>
    <property type="molecule type" value="Genomic_DNA"/>
</dbReference>
<comment type="subcellular location">
    <subcellularLocation>
        <location evidence="1">Nucleus</location>
    </subcellularLocation>
</comment>
<feature type="domain" description="C2H2-type" evidence="9">
    <location>
        <begin position="364"/>
        <end position="391"/>
    </location>
</feature>
<gene>
    <name evidence="10" type="ORF">Pcinc_001566</name>
</gene>
<keyword evidence="6" id="KW-0539">Nucleus</keyword>
<accession>A0AAE1L4F1</accession>
<dbReference type="PANTHER" id="PTHR16515">
    <property type="entry name" value="PR DOMAIN ZINC FINGER PROTEIN"/>
    <property type="match status" value="1"/>
</dbReference>
<keyword evidence="11" id="KW-1185">Reference proteome</keyword>
<protein>
    <recommendedName>
        <fullName evidence="9">C2H2-type domain-containing protein</fullName>
    </recommendedName>
</protein>
<keyword evidence="5" id="KW-0862">Zinc</keyword>
<dbReference type="InterPro" id="IPR013087">
    <property type="entry name" value="Znf_C2H2_type"/>
</dbReference>
<sequence length="491" mass="56292">MALQAAFSLELSHANSTFCFPQNGNVADGTQFCAAINCRNCWKKRPDLSFFDSQKIRKGQRNGCRIQERKIFWGEHELIHEPRQEKEACVQQDREREVISLYKAKHKVSEIVSVTGVCKRSVQRLLKNFKENGEAFSPVPGAKTGRPKLISRKTDSVPKRLQEVIKRKGNTTTVPISEDPDDPEDISLKRVEHGQGKKRRLQESESTENVNDRDIPKSPVMKEEFIDDESPVVKEEFIEDESLIVKEEFTEDESLTVKEEVNEVPLCPSVKVEAVEHNCDLDVFLTQKVKMETEVEVDPLEVSCSQTPEDIGDITTPNGTHTLPLSEIIMENNSNQCPVCQKIFMWRSSLRRHLRDHSRERRPYTCDICFKIFPHEASLSNHKLSHTGEMMYECDICLKGFFRSDIFTSHILKHKGISRYKCDVCNIGFSRSDSFMKHKETHAVEEPYKCEKLSNPPPTLRNFRKQNPNQDTVNSIKCCNALCNTPDSSVL</sequence>
<dbReference type="Proteomes" id="UP001286313">
    <property type="component" value="Unassembled WGS sequence"/>
</dbReference>
<dbReference type="AlphaFoldDB" id="A0AAE1L4F1"/>
<feature type="region of interest" description="Disordered" evidence="8">
    <location>
        <begin position="133"/>
        <end position="155"/>
    </location>
</feature>
<dbReference type="Gene3D" id="3.30.160.60">
    <property type="entry name" value="Classic Zinc Finger"/>
    <property type="match status" value="4"/>
</dbReference>
<keyword evidence="2" id="KW-0479">Metal-binding</keyword>
<dbReference type="FunFam" id="3.30.160.60:FF:000446">
    <property type="entry name" value="Zinc finger protein"/>
    <property type="match status" value="1"/>
</dbReference>
<evidence type="ECO:0000256" key="8">
    <source>
        <dbReference type="SAM" id="MobiDB-lite"/>
    </source>
</evidence>
<name>A0AAE1L4F1_PETCI</name>
<dbReference type="Pfam" id="PF00096">
    <property type="entry name" value="zf-C2H2"/>
    <property type="match status" value="3"/>
</dbReference>
<evidence type="ECO:0000256" key="1">
    <source>
        <dbReference type="ARBA" id="ARBA00004123"/>
    </source>
</evidence>